<evidence type="ECO:0000259" key="5">
    <source>
        <dbReference type="Pfam" id="PF13166"/>
    </source>
</evidence>
<evidence type="ECO:0000256" key="2">
    <source>
        <dbReference type="ARBA" id="ARBA00011322"/>
    </source>
</evidence>
<feature type="coiled-coil region" evidence="4">
    <location>
        <begin position="363"/>
        <end position="397"/>
    </location>
</feature>
<reference evidence="6 7" key="1">
    <citation type="submission" date="2018-06" db="EMBL/GenBank/DDBJ databases">
        <title>Genomic Encyclopedia of Type Strains, Phase IV (KMG-IV): sequencing the most valuable type-strain genomes for metagenomic binning, comparative biology and taxonomic classification.</title>
        <authorList>
            <person name="Goeker M."/>
        </authorList>
    </citation>
    <scope>NUCLEOTIDE SEQUENCE [LARGE SCALE GENOMIC DNA]</scope>
    <source>
        <strain evidence="6 7">DSM 22112</strain>
    </source>
</reference>
<organism evidence="6 7">
    <name type="scientific">Alkalibaculum bacchi</name>
    <dbReference type="NCBI Taxonomy" id="645887"/>
    <lineage>
        <taxon>Bacteria</taxon>
        <taxon>Bacillati</taxon>
        <taxon>Bacillota</taxon>
        <taxon>Clostridia</taxon>
        <taxon>Eubacteriales</taxon>
        <taxon>Eubacteriaceae</taxon>
        <taxon>Alkalibaculum</taxon>
    </lineage>
</organism>
<dbReference type="InterPro" id="IPR027417">
    <property type="entry name" value="P-loop_NTPase"/>
</dbReference>
<gene>
    <name evidence="6" type="ORF">DES36_11622</name>
</gene>
<comment type="subunit">
    <text evidence="2">Heterodimer of SbcC and SbcD.</text>
</comment>
<keyword evidence="7" id="KW-1185">Reference proteome</keyword>
<dbReference type="Gene3D" id="3.40.50.300">
    <property type="entry name" value="P-loop containing nucleotide triphosphate hydrolases"/>
    <property type="match status" value="2"/>
</dbReference>
<feature type="coiled-coil region" evidence="4">
    <location>
        <begin position="96"/>
        <end position="123"/>
    </location>
</feature>
<evidence type="ECO:0000256" key="3">
    <source>
        <dbReference type="ARBA" id="ARBA00013368"/>
    </source>
</evidence>
<dbReference type="RefSeq" id="WP_170128280.1">
    <property type="nucleotide sequence ID" value="NZ_QNRX01000016.1"/>
</dbReference>
<protein>
    <recommendedName>
        <fullName evidence="3">Nuclease SbcCD subunit C</fullName>
    </recommendedName>
</protein>
<dbReference type="AlphaFoldDB" id="A0A366I078"/>
<dbReference type="EMBL" id="QNRX01000016">
    <property type="protein sequence ID" value="RBP60365.1"/>
    <property type="molecule type" value="Genomic_DNA"/>
</dbReference>
<keyword evidence="4" id="KW-0175">Coiled coil</keyword>
<evidence type="ECO:0000313" key="7">
    <source>
        <dbReference type="Proteomes" id="UP000253490"/>
    </source>
</evidence>
<dbReference type="InterPro" id="IPR026866">
    <property type="entry name" value="CR006_AAA"/>
</dbReference>
<feature type="domain" description="Protein CR006 P-loop" evidence="5">
    <location>
        <begin position="15"/>
        <end position="706"/>
    </location>
</feature>
<comment type="caution">
    <text evidence="6">The sequence shown here is derived from an EMBL/GenBank/DDBJ whole genome shotgun (WGS) entry which is preliminary data.</text>
</comment>
<dbReference type="SUPFAM" id="SSF52540">
    <property type="entry name" value="P-loop containing nucleoside triphosphate hydrolases"/>
    <property type="match status" value="1"/>
</dbReference>
<evidence type="ECO:0000256" key="4">
    <source>
        <dbReference type="SAM" id="Coils"/>
    </source>
</evidence>
<sequence length="728" mass="84198">MISKIFLDKVATYNGVEFAPSKVNYIYGGNGTGKTTISKVIANKTAYPNCALEIEDEAIDKCVYNCDFVKEHFSQSSSVKGIFTLGKDTKDAQGYIAKKKDELDQLTKNIKGNQESVKKLKGNIQTEIDSFEKQSWITKKKYEELFRVAFEGYMGSMKAFSKKCLDEKTNTSELIDYEKLVERKNVLFNKSSVKHEQISNITVDRIVELEKSNILSTPIIGKEDTQIGELINKLKNSDWVNTGRKYLIESDSKCPFCQQPITNDLNQEIEDFFDESYEKQFNLIKQFKTDYESCVTSMLTTLETLRQMEIKIIDLSVLDEKIEILKEKNKINLMKIDKKLISPSNVEKLEIISDVLKDINSVIASFQDKIKQNNQLLDNIEEEKNKLKNEIWRFVFEELKPVITEFEKKVSGYKKGIDSIRKIISKKSGECRNLDQEIKTKEAEMTSTEYTKNEINTTLKKFGFVGFTIDDADAKGSYKIVRMDGCCVEETLSEGEYTFITFLYFYQMIKGSIDPTGITRDKIIVIDDPISSLDSNVLFIVSHLVKDIVSDCNNNKNNIKQVFVLTHNIYFHKEVTFRGARENLKQHEKFWIVKKLDESSSIDEYVDNPIQTTYEMLWRELDNLDKVNKATIFNTLRRILEYYFNIIGGLDYEKCIHSFDGEDKLLCRALVSWINDGSHFVNDDMVMYVEPEGIEKYLSVFKLIFDNMGHLNHYNMMMKIENSTETVT</sequence>
<name>A0A366I078_9FIRM</name>
<proteinExistence type="inferred from homology"/>
<dbReference type="Pfam" id="PF13166">
    <property type="entry name" value="AAA_13"/>
    <property type="match status" value="1"/>
</dbReference>
<dbReference type="PANTHER" id="PTHR32114">
    <property type="entry name" value="ABC TRANSPORTER ABCH.3"/>
    <property type="match status" value="1"/>
</dbReference>
<evidence type="ECO:0000256" key="1">
    <source>
        <dbReference type="ARBA" id="ARBA00006930"/>
    </source>
</evidence>
<evidence type="ECO:0000313" key="6">
    <source>
        <dbReference type="EMBL" id="RBP60365.1"/>
    </source>
</evidence>
<comment type="similarity">
    <text evidence="1">Belongs to the SMC family. SbcC subfamily.</text>
</comment>
<accession>A0A366I078</accession>
<dbReference type="Proteomes" id="UP000253490">
    <property type="component" value="Unassembled WGS sequence"/>
</dbReference>
<dbReference type="PANTHER" id="PTHR32114:SF2">
    <property type="entry name" value="ABC TRANSPORTER ABCH.3"/>
    <property type="match status" value="1"/>
</dbReference>